<accession>A0AAV5SI92</accession>
<keyword evidence="5 6" id="KW-0472">Membrane</keyword>
<dbReference type="PANTHER" id="PTHR31552:SF8">
    <property type="entry name" value="SERPENTINE RECEPTOR CLASS GAMMA"/>
    <property type="match status" value="1"/>
</dbReference>
<dbReference type="GO" id="GO:0004888">
    <property type="term" value="F:transmembrane signaling receptor activity"/>
    <property type="evidence" value="ECO:0007669"/>
    <property type="project" value="InterPro"/>
</dbReference>
<evidence type="ECO:0000313" key="8">
    <source>
        <dbReference type="Proteomes" id="UP001432027"/>
    </source>
</evidence>
<evidence type="ECO:0000256" key="5">
    <source>
        <dbReference type="ARBA" id="ARBA00023136"/>
    </source>
</evidence>
<feature type="non-terminal residue" evidence="7">
    <location>
        <position position="115"/>
    </location>
</feature>
<evidence type="ECO:0000256" key="6">
    <source>
        <dbReference type="RuleBase" id="RU280813"/>
    </source>
</evidence>
<dbReference type="PANTHER" id="PTHR31552">
    <property type="entry name" value="SERPENTINE RECEPTOR CLASS GAMMA"/>
    <property type="match status" value="1"/>
</dbReference>
<name>A0AAV5SI92_9BILA</name>
<protein>
    <recommendedName>
        <fullName evidence="6">Serpentine receptor class gamma</fullName>
    </recommendedName>
</protein>
<dbReference type="Pfam" id="PF02118">
    <property type="entry name" value="Srg"/>
    <property type="match status" value="1"/>
</dbReference>
<evidence type="ECO:0000256" key="2">
    <source>
        <dbReference type="ARBA" id="ARBA00005692"/>
    </source>
</evidence>
<proteinExistence type="inferred from homology"/>
<feature type="transmembrane region" description="Helical" evidence="6">
    <location>
        <begin position="6"/>
        <end position="26"/>
    </location>
</feature>
<comment type="subcellular location">
    <subcellularLocation>
        <location evidence="1">Membrane</location>
        <topology evidence="1">Multi-pass membrane protein</topology>
    </subcellularLocation>
</comment>
<dbReference type="AlphaFoldDB" id="A0AAV5SI92"/>
<comment type="caution">
    <text evidence="7">The sequence shown here is derived from an EMBL/GenBank/DDBJ whole genome shotgun (WGS) entry which is preliminary data.</text>
</comment>
<feature type="transmembrane region" description="Helical" evidence="6">
    <location>
        <begin position="38"/>
        <end position="59"/>
    </location>
</feature>
<evidence type="ECO:0000256" key="4">
    <source>
        <dbReference type="ARBA" id="ARBA00022989"/>
    </source>
</evidence>
<dbReference type="GO" id="GO:0007606">
    <property type="term" value="P:sensory perception of chemical stimulus"/>
    <property type="evidence" value="ECO:0007669"/>
    <property type="project" value="UniProtKB-UniRule"/>
</dbReference>
<keyword evidence="8" id="KW-1185">Reference proteome</keyword>
<evidence type="ECO:0000313" key="7">
    <source>
        <dbReference type="EMBL" id="GMS83011.1"/>
    </source>
</evidence>
<comment type="similarity">
    <text evidence="2 6">Belongs to the nematode receptor-like protein srg family.</text>
</comment>
<keyword evidence="4 6" id="KW-1133">Transmembrane helix</keyword>
<comment type="caution">
    <text evidence="6">Lacks conserved residue(s) required for the propagation of feature annotation.</text>
</comment>
<dbReference type="EMBL" id="BTSX01000002">
    <property type="protein sequence ID" value="GMS83011.1"/>
    <property type="molecule type" value="Genomic_DNA"/>
</dbReference>
<gene>
    <name evidence="7" type="ORF">PENTCL1PPCAC_5186</name>
</gene>
<sequence length="115" mass="13805">MPVRNFVQLSYGIPGILSYFLAFYAMFGVRRFLSRNFVVVYVLMAVFNMLTWLNILFFMKLSNEPFFFFYYEWLIKIPALTNIQSFLSYHFYYAQNISVFLFIIDRFVAIFSVGK</sequence>
<keyword evidence="3 6" id="KW-0812">Transmembrane</keyword>
<dbReference type="InterPro" id="IPR000609">
    <property type="entry name" value="7TM_GPCR_serpentine_rcpt_Srg"/>
</dbReference>
<dbReference type="Proteomes" id="UP001432027">
    <property type="component" value="Unassembled WGS sequence"/>
</dbReference>
<organism evidence="7 8">
    <name type="scientific">Pristionchus entomophagus</name>
    <dbReference type="NCBI Taxonomy" id="358040"/>
    <lineage>
        <taxon>Eukaryota</taxon>
        <taxon>Metazoa</taxon>
        <taxon>Ecdysozoa</taxon>
        <taxon>Nematoda</taxon>
        <taxon>Chromadorea</taxon>
        <taxon>Rhabditida</taxon>
        <taxon>Rhabditina</taxon>
        <taxon>Diplogasteromorpha</taxon>
        <taxon>Diplogasteroidea</taxon>
        <taxon>Neodiplogasteridae</taxon>
        <taxon>Pristionchus</taxon>
    </lineage>
</organism>
<feature type="transmembrane region" description="Helical" evidence="6">
    <location>
        <begin position="92"/>
        <end position="113"/>
    </location>
</feature>
<evidence type="ECO:0000256" key="1">
    <source>
        <dbReference type="ARBA" id="ARBA00004141"/>
    </source>
</evidence>
<evidence type="ECO:0000256" key="3">
    <source>
        <dbReference type="ARBA" id="ARBA00022692"/>
    </source>
</evidence>
<reference evidence="7" key="1">
    <citation type="submission" date="2023-10" db="EMBL/GenBank/DDBJ databases">
        <title>Genome assembly of Pristionchus species.</title>
        <authorList>
            <person name="Yoshida K."/>
            <person name="Sommer R.J."/>
        </authorList>
    </citation>
    <scope>NUCLEOTIDE SEQUENCE</scope>
    <source>
        <strain evidence="7">RS0144</strain>
    </source>
</reference>
<dbReference type="GO" id="GO:0016020">
    <property type="term" value="C:membrane"/>
    <property type="evidence" value="ECO:0007669"/>
    <property type="project" value="UniProtKB-SubCell"/>
</dbReference>